<keyword evidence="1" id="KW-1133">Transmembrane helix</keyword>
<dbReference type="SUPFAM" id="SSF52266">
    <property type="entry name" value="SGNH hydrolase"/>
    <property type="match status" value="1"/>
</dbReference>
<comment type="caution">
    <text evidence="2">The sequence shown here is derived from an EMBL/GenBank/DDBJ whole genome shotgun (WGS) entry which is preliminary data.</text>
</comment>
<sequence>MKYNVVLFGGSNSVAMDGLQKGLKQNNIHLTNLALGATTSIQNLYELKRERNQKFLQNADLIITESNVNELEEICDRYSKLSLDFLYEILVYFYEELVKFNKKVLIILLPCDMQNCKIVNNMHYWFARKFGFNIIDMDSYYKMNDLYFFHNLYDSLHPMNSIMRELGINIIKNIIFFQKSKRIKTENYIFKECHIEDLIVRKGSIKRKHYKNSMYNENVMSVDTNTILQFPQKYCGYKIFAIHTWNKDDGLDWYQSTYHLSNIYIQNKNNLIVKSTNFLNSVIELKKEFIIDEQTYITCVIENKNYTEYSRTAACWRPEAVFYDQFDLVGFFLILPNNSFSQKMSCKFLIDKVVEIAKEYDFNHLIPPIVQYKKMIDEYCTIVNPKQLLTLQEQFGYYSAKQRIKNQLSYKLGQSLIINSKNFFSIVLIPIYLLSVVIFYKQEQKISKDKIKKLPPIESCLDYKEAMAIKNHLSYKLGQILIKNCKNWYKGGLFKLPFDIIKTYKIHKKKRAL</sequence>
<dbReference type="GO" id="GO:0016787">
    <property type="term" value="F:hydrolase activity"/>
    <property type="evidence" value="ECO:0007669"/>
    <property type="project" value="UniProtKB-KW"/>
</dbReference>
<dbReference type="CDD" id="cd00229">
    <property type="entry name" value="SGNH_hydrolase"/>
    <property type="match status" value="1"/>
</dbReference>
<gene>
    <name evidence="2" type="ORF">APU83_09045</name>
</gene>
<organism evidence="2">
    <name type="scientific">Campylobacter jejuni</name>
    <dbReference type="NCBI Taxonomy" id="197"/>
    <lineage>
        <taxon>Bacteria</taxon>
        <taxon>Pseudomonadati</taxon>
        <taxon>Campylobacterota</taxon>
        <taxon>Epsilonproteobacteria</taxon>
        <taxon>Campylobacterales</taxon>
        <taxon>Campylobacteraceae</taxon>
        <taxon>Campylobacter</taxon>
    </lineage>
</organism>
<keyword evidence="2" id="KW-0378">Hydrolase</keyword>
<proteinExistence type="predicted"/>
<name>A0A5T0Z8X5_CAMJU</name>
<keyword evidence="1" id="KW-0812">Transmembrane</keyword>
<reference evidence="2" key="1">
    <citation type="submission" date="2018-05" db="EMBL/GenBank/DDBJ databases">
        <authorList>
            <consortium name="GenomeTrakr network: Whole genome sequencing for foodborne pathogen traceback"/>
        </authorList>
    </citation>
    <scope>NUCLEOTIDE SEQUENCE</scope>
    <source>
        <strain evidence="2">AK1117400155-2</strain>
    </source>
</reference>
<dbReference type="EMBL" id="AACHLB010000018">
    <property type="protein sequence ID" value="EAK5837731.1"/>
    <property type="molecule type" value="Genomic_DNA"/>
</dbReference>
<dbReference type="AlphaFoldDB" id="A0A5T0Z8X5"/>
<evidence type="ECO:0000313" key="2">
    <source>
        <dbReference type="EMBL" id="EAK5837731.1"/>
    </source>
</evidence>
<accession>A0A5T0Z8X5</accession>
<evidence type="ECO:0000256" key="1">
    <source>
        <dbReference type="SAM" id="Phobius"/>
    </source>
</evidence>
<feature type="transmembrane region" description="Helical" evidence="1">
    <location>
        <begin position="423"/>
        <end position="440"/>
    </location>
</feature>
<dbReference type="RefSeq" id="WP_070274018.1">
    <property type="nucleotide sequence ID" value="NZ_JAYMHN010000184.1"/>
</dbReference>
<protein>
    <submittedName>
        <fullName evidence="2">SGNH/GDSL hydrolase family protein</fullName>
    </submittedName>
</protein>
<keyword evidence="1" id="KW-0472">Membrane</keyword>